<evidence type="ECO:0000313" key="12">
    <source>
        <dbReference type="EMBL" id="MFD1632299.1"/>
    </source>
</evidence>
<evidence type="ECO:0000256" key="1">
    <source>
        <dbReference type="ARBA" id="ARBA00004141"/>
    </source>
</evidence>
<feature type="transmembrane region" description="Helical" evidence="11">
    <location>
        <begin position="90"/>
        <end position="108"/>
    </location>
</feature>
<dbReference type="PANTHER" id="PTHR28286">
    <property type="match status" value="1"/>
</dbReference>
<evidence type="ECO:0000313" key="13">
    <source>
        <dbReference type="Proteomes" id="UP001597075"/>
    </source>
</evidence>
<gene>
    <name evidence="12" type="ORF">ACFSBJ_00860</name>
</gene>
<comment type="similarity">
    <text evidence="2">Belongs to the archaeal/bacterial/fungal opsin family.</text>
</comment>
<keyword evidence="9 11" id="KW-0472">Membrane</keyword>
<dbReference type="InterPro" id="IPR001425">
    <property type="entry name" value="Arc/bac/fun_rhodopsins"/>
</dbReference>
<dbReference type="Pfam" id="PF01036">
    <property type="entry name" value="Bac_rhodopsin"/>
    <property type="match status" value="1"/>
</dbReference>
<evidence type="ECO:0000256" key="4">
    <source>
        <dbReference type="ARBA" id="ARBA00022606"/>
    </source>
</evidence>
<evidence type="ECO:0000256" key="9">
    <source>
        <dbReference type="ARBA" id="ARBA00023136"/>
    </source>
</evidence>
<organism evidence="12 13">
    <name type="scientific">Haloplanus ruber</name>
    <dbReference type="NCBI Taxonomy" id="869892"/>
    <lineage>
        <taxon>Archaea</taxon>
        <taxon>Methanobacteriati</taxon>
        <taxon>Methanobacteriota</taxon>
        <taxon>Stenosarchaea group</taxon>
        <taxon>Halobacteria</taxon>
        <taxon>Halobacteriales</taxon>
        <taxon>Haloferacaceae</taxon>
        <taxon>Haloplanus</taxon>
    </lineage>
</organism>
<keyword evidence="10" id="KW-0675">Receptor</keyword>
<feature type="transmembrane region" description="Helical" evidence="11">
    <location>
        <begin position="48"/>
        <end position="70"/>
    </location>
</feature>
<feature type="transmembrane region" description="Helical" evidence="11">
    <location>
        <begin position="115"/>
        <end position="136"/>
    </location>
</feature>
<keyword evidence="5 11" id="KW-0812">Transmembrane</keyword>
<dbReference type="SMART" id="SM01021">
    <property type="entry name" value="Bac_rhodopsin"/>
    <property type="match status" value="1"/>
</dbReference>
<protein>
    <submittedName>
        <fullName evidence="12">Bacteriorhodopsin</fullName>
    </submittedName>
</protein>
<evidence type="ECO:0000256" key="8">
    <source>
        <dbReference type="ARBA" id="ARBA00022991"/>
    </source>
</evidence>
<evidence type="ECO:0000256" key="2">
    <source>
        <dbReference type="ARBA" id="ARBA00008130"/>
    </source>
</evidence>
<evidence type="ECO:0000256" key="3">
    <source>
        <dbReference type="ARBA" id="ARBA00022543"/>
    </source>
</evidence>
<keyword evidence="13" id="KW-1185">Reference proteome</keyword>
<dbReference type="PANTHER" id="PTHR28286:SF2">
    <property type="entry name" value="BACTERIORHODOPSIN _OPSIN, NOPA (EUROFUNG)"/>
    <property type="match status" value="1"/>
</dbReference>
<dbReference type="Gene3D" id="1.20.1070.10">
    <property type="entry name" value="Rhodopsin 7-helix transmembrane proteins"/>
    <property type="match status" value="1"/>
</dbReference>
<dbReference type="PRINTS" id="PR00251">
    <property type="entry name" value="BACTRLOPSIN"/>
</dbReference>
<keyword evidence="6" id="KW-0681">Retinal protein</keyword>
<evidence type="ECO:0000256" key="5">
    <source>
        <dbReference type="ARBA" id="ARBA00022692"/>
    </source>
</evidence>
<dbReference type="GO" id="GO:0007602">
    <property type="term" value="P:phototransduction"/>
    <property type="evidence" value="ECO:0007669"/>
    <property type="project" value="UniProtKB-KW"/>
</dbReference>
<dbReference type="EMBL" id="JBHUDL010000004">
    <property type="protein sequence ID" value="MFD1632299.1"/>
    <property type="molecule type" value="Genomic_DNA"/>
</dbReference>
<dbReference type="Proteomes" id="UP001597075">
    <property type="component" value="Unassembled WGS sequence"/>
</dbReference>
<evidence type="ECO:0000256" key="10">
    <source>
        <dbReference type="ARBA" id="ARBA00023170"/>
    </source>
</evidence>
<dbReference type="RefSeq" id="WP_256406400.1">
    <property type="nucleotide sequence ID" value="NZ_CP187151.1"/>
</dbReference>
<evidence type="ECO:0000256" key="11">
    <source>
        <dbReference type="SAM" id="Phobius"/>
    </source>
</evidence>
<feature type="transmembrane region" description="Helical" evidence="11">
    <location>
        <begin position="142"/>
        <end position="163"/>
    </location>
</feature>
<keyword evidence="4" id="KW-0716">Sensory transduction</keyword>
<dbReference type="InterPro" id="IPR018229">
    <property type="entry name" value="Rhodopsin_retinal_BS"/>
</dbReference>
<sequence>MSETTVPAVIGTTGPGSIWFAVGTVVMGVAALYFAVRGRRVETPRARGVHVVAALVPAVACGAYLAMALGVGVAEVAVRGGTLRLHWARYADWLFTTPLLLIGLGLFVGAERETLFGAVAADVFMIVTGVAATLSGVPAYRYVWWGISTVAFLCVLYFVVVALGQEARDRDAATWSTFASLRVLIGASWTAYPVWWLVGTGVGLVSPSVEAFGFTLLDTVAKVGFGLLVLHSPALAGSETPDEEATPGTPAE</sequence>
<comment type="subcellular location">
    <subcellularLocation>
        <location evidence="1">Membrane</location>
        <topology evidence="1">Multi-pass membrane protein</topology>
    </subcellularLocation>
</comment>
<dbReference type="AlphaFoldDB" id="A0ABD6CT64"/>
<keyword evidence="8" id="KW-0157">Chromophore</keyword>
<keyword evidence="7 11" id="KW-1133">Transmembrane helix</keyword>
<dbReference type="PROSITE" id="PS00950">
    <property type="entry name" value="BACTERIAL_OPSIN_1"/>
    <property type="match status" value="1"/>
</dbReference>
<dbReference type="GO" id="GO:0009881">
    <property type="term" value="F:photoreceptor activity"/>
    <property type="evidence" value="ECO:0007669"/>
    <property type="project" value="UniProtKB-KW"/>
</dbReference>
<comment type="caution">
    <text evidence="12">The sequence shown here is derived from an EMBL/GenBank/DDBJ whole genome shotgun (WGS) entry which is preliminary data.</text>
</comment>
<reference evidence="12 13" key="1">
    <citation type="journal article" date="2019" name="Int. J. Syst. Evol. Microbiol.">
        <title>The Global Catalogue of Microorganisms (GCM) 10K type strain sequencing project: providing services to taxonomists for standard genome sequencing and annotation.</title>
        <authorList>
            <consortium name="The Broad Institute Genomics Platform"/>
            <consortium name="The Broad Institute Genome Sequencing Center for Infectious Disease"/>
            <person name="Wu L."/>
            <person name="Ma J."/>
        </authorList>
    </citation>
    <scope>NUCLEOTIDE SEQUENCE [LARGE SCALE GENOMIC DNA]</scope>
    <source>
        <strain evidence="12 13">CGMCC 1.10594</strain>
    </source>
</reference>
<feature type="transmembrane region" description="Helical" evidence="11">
    <location>
        <begin position="183"/>
        <end position="205"/>
    </location>
</feature>
<name>A0ABD6CT64_9EURY</name>
<proteinExistence type="inferred from homology"/>
<feature type="transmembrane region" description="Helical" evidence="11">
    <location>
        <begin position="17"/>
        <end position="36"/>
    </location>
</feature>
<accession>A0ABD6CT64</accession>
<dbReference type="GO" id="GO:0016020">
    <property type="term" value="C:membrane"/>
    <property type="evidence" value="ECO:0007669"/>
    <property type="project" value="UniProtKB-SubCell"/>
</dbReference>
<evidence type="ECO:0000256" key="7">
    <source>
        <dbReference type="ARBA" id="ARBA00022989"/>
    </source>
</evidence>
<keyword evidence="3" id="KW-0600">Photoreceptor protein</keyword>
<dbReference type="SUPFAM" id="SSF81321">
    <property type="entry name" value="Family A G protein-coupled receptor-like"/>
    <property type="match status" value="1"/>
</dbReference>
<evidence type="ECO:0000256" key="6">
    <source>
        <dbReference type="ARBA" id="ARBA00022925"/>
    </source>
</evidence>